<feature type="transmembrane region" description="Helical" evidence="1">
    <location>
        <begin position="130"/>
        <end position="147"/>
    </location>
</feature>
<sequence length="219" mass="23597">MSKLDTLRRGLDLFPGEKDPEPARSLDALRADARRRLARESASAAVICASIVALSVLAVTESLPALRGSTLSSSFLSGALMGLFCVAGVVSVRQVAALRRALADERELRRYYARENDELTAHMEREVARTFVRAIPALAVVAIFAGALVSFEAMAAVAATLVFLSLALLAIKLSYRARFHAGAEGDAGLEQGWRGRLARGALARSFRTLRRPVPCEESD</sequence>
<organism evidence="2 3">
    <name type="scientific">Thermophilibacter provencensis</name>
    <dbReference type="NCBI Taxonomy" id="1852386"/>
    <lineage>
        <taxon>Bacteria</taxon>
        <taxon>Bacillati</taxon>
        <taxon>Actinomycetota</taxon>
        <taxon>Coriobacteriia</taxon>
        <taxon>Coriobacteriales</taxon>
        <taxon>Atopobiaceae</taxon>
        <taxon>Thermophilibacter</taxon>
    </lineage>
</organism>
<dbReference type="RefSeq" id="WP_274959095.1">
    <property type="nucleotide sequence ID" value="NZ_DYWQ01000090.1"/>
</dbReference>
<evidence type="ECO:0000313" key="2">
    <source>
        <dbReference type="EMBL" id="HJF45295.1"/>
    </source>
</evidence>
<protein>
    <submittedName>
        <fullName evidence="2">Uncharacterized protein</fullName>
    </submittedName>
</protein>
<keyword evidence="1" id="KW-0472">Membrane</keyword>
<keyword evidence="1" id="KW-1133">Transmembrane helix</keyword>
<proteinExistence type="predicted"/>
<dbReference type="EMBL" id="DYWQ01000090">
    <property type="protein sequence ID" value="HJF45295.1"/>
    <property type="molecule type" value="Genomic_DNA"/>
</dbReference>
<evidence type="ECO:0000256" key="1">
    <source>
        <dbReference type="SAM" id="Phobius"/>
    </source>
</evidence>
<evidence type="ECO:0000313" key="3">
    <source>
        <dbReference type="Proteomes" id="UP000697330"/>
    </source>
</evidence>
<feature type="transmembrane region" description="Helical" evidence="1">
    <location>
        <begin position="42"/>
        <end position="59"/>
    </location>
</feature>
<feature type="transmembrane region" description="Helical" evidence="1">
    <location>
        <begin position="71"/>
        <end position="92"/>
    </location>
</feature>
<reference evidence="2" key="2">
    <citation type="submission" date="2021-09" db="EMBL/GenBank/DDBJ databases">
        <authorList>
            <person name="Gilroy R."/>
        </authorList>
    </citation>
    <scope>NUCLEOTIDE SEQUENCE</scope>
    <source>
        <strain evidence="2">CHK124-7917</strain>
    </source>
</reference>
<feature type="transmembrane region" description="Helical" evidence="1">
    <location>
        <begin position="153"/>
        <end position="171"/>
    </location>
</feature>
<keyword evidence="1" id="KW-0812">Transmembrane</keyword>
<accession>A0A921KLC9</accession>
<comment type="caution">
    <text evidence="2">The sequence shown here is derived from an EMBL/GenBank/DDBJ whole genome shotgun (WGS) entry which is preliminary data.</text>
</comment>
<dbReference type="AlphaFoldDB" id="A0A921KLC9"/>
<gene>
    <name evidence="2" type="ORF">K8U72_05865</name>
</gene>
<reference evidence="2" key="1">
    <citation type="journal article" date="2021" name="PeerJ">
        <title>Extensive microbial diversity within the chicken gut microbiome revealed by metagenomics and culture.</title>
        <authorList>
            <person name="Gilroy R."/>
            <person name="Ravi A."/>
            <person name="Getino M."/>
            <person name="Pursley I."/>
            <person name="Horton D.L."/>
            <person name="Alikhan N.F."/>
            <person name="Baker D."/>
            <person name="Gharbi K."/>
            <person name="Hall N."/>
            <person name="Watson M."/>
            <person name="Adriaenssens E.M."/>
            <person name="Foster-Nyarko E."/>
            <person name="Jarju S."/>
            <person name="Secka A."/>
            <person name="Antonio M."/>
            <person name="Oren A."/>
            <person name="Chaudhuri R.R."/>
            <person name="La Ragione R."/>
            <person name="Hildebrand F."/>
            <person name="Pallen M.J."/>
        </authorList>
    </citation>
    <scope>NUCLEOTIDE SEQUENCE</scope>
    <source>
        <strain evidence="2">CHK124-7917</strain>
    </source>
</reference>
<dbReference type="Proteomes" id="UP000697330">
    <property type="component" value="Unassembled WGS sequence"/>
</dbReference>
<name>A0A921KLC9_9ACTN</name>